<feature type="region of interest" description="Disordered" evidence="1">
    <location>
        <begin position="441"/>
        <end position="461"/>
    </location>
</feature>
<name>A0A2N5T5R8_9BASI</name>
<protein>
    <submittedName>
        <fullName evidence="2">Uncharacterized protein</fullName>
    </submittedName>
</protein>
<dbReference type="AlphaFoldDB" id="A0A2N5T5R8"/>
<feature type="compositionally biased region" description="Acidic residues" evidence="1">
    <location>
        <begin position="443"/>
        <end position="458"/>
    </location>
</feature>
<sequence>MIRIEGCLQPPPVGGPETSPRVDVVESARYLPSGRLYRRRGTYMALKDVCSPREWQALKRRPFSTIGGASRHPYRRRGICQRGHPGVLTERSTMASAVIASSCSHSLMTTEWLDGRSHSPPLVPLSTSVAEPTLQERPTCSSESLRRKIGEWGKNWKVDSNSGNFKTRLFLAFIPFHFDLLLDPIPHRTIILNKMIPATSSSQSRSSLKYPALSHQSTRNLPLPGQHKPPQSFHRVQFEDYRSSPQFAGVQNWRLNVVQTGPSRIPCRVQSVGSQHGITSRVRKGQGELSSLAHQVWRNRKCKLAEAQGIERPRISSSPPTQPANRRQQNPKIYELISTHSRTPLSPCLSSPSKIHCLISTLNPGGCEKLLQTIHRPVATKNETHVNGNSLKIEKKAYTLSPSWCSPNIHTAAYKHIIPRGQTQRVNNEILSVFLKNNGGYLDDSDDEDEEEGEDDGADGAFNSLRFTVALLKRIPHPFESRTPSLIPSFQILSANESIPTSPETPNNFSCNSSRQPYWKRIKPDAPVTSSRTGSQFTFYNK</sequence>
<evidence type="ECO:0000313" key="3">
    <source>
        <dbReference type="Proteomes" id="UP000235388"/>
    </source>
</evidence>
<evidence type="ECO:0000256" key="1">
    <source>
        <dbReference type="SAM" id="MobiDB-lite"/>
    </source>
</evidence>
<proteinExistence type="predicted"/>
<gene>
    <name evidence="2" type="ORF">PCANC_08247</name>
</gene>
<reference evidence="2 3" key="1">
    <citation type="submission" date="2017-11" db="EMBL/GenBank/DDBJ databases">
        <title>De novo assembly and phasing of dikaryotic genomes from two isolates of Puccinia coronata f. sp. avenae, the causal agent of oat crown rust.</title>
        <authorList>
            <person name="Miller M.E."/>
            <person name="Zhang Y."/>
            <person name="Omidvar V."/>
            <person name="Sperschneider J."/>
            <person name="Schwessinger B."/>
            <person name="Raley C."/>
            <person name="Palmer J.M."/>
            <person name="Garnica D."/>
            <person name="Upadhyaya N."/>
            <person name="Rathjen J."/>
            <person name="Taylor J.M."/>
            <person name="Park R.F."/>
            <person name="Dodds P.N."/>
            <person name="Hirsch C.D."/>
            <person name="Kianian S.F."/>
            <person name="Figueroa M."/>
        </authorList>
    </citation>
    <scope>NUCLEOTIDE SEQUENCE [LARGE SCALE GENOMIC DNA]</scope>
    <source>
        <strain evidence="2">12NC29</strain>
    </source>
</reference>
<dbReference type="EMBL" id="PGCJ01000791">
    <property type="protein sequence ID" value="PLW20837.1"/>
    <property type="molecule type" value="Genomic_DNA"/>
</dbReference>
<keyword evidence="3" id="KW-1185">Reference proteome</keyword>
<evidence type="ECO:0000313" key="2">
    <source>
        <dbReference type="EMBL" id="PLW20837.1"/>
    </source>
</evidence>
<dbReference type="Proteomes" id="UP000235388">
    <property type="component" value="Unassembled WGS sequence"/>
</dbReference>
<organism evidence="2 3">
    <name type="scientific">Puccinia coronata f. sp. avenae</name>
    <dbReference type="NCBI Taxonomy" id="200324"/>
    <lineage>
        <taxon>Eukaryota</taxon>
        <taxon>Fungi</taxon>
        <taxon>Dikarya</taxon>
        <taxon>Basidiomycota</taxon>
        <taxon>Pucciniomycotina</taxon>
        <taxon>Pucciniomycetes</taxon>
        <taxon>Pucciniales</taxon>
        <taxon>Pucciniaceae</taxon>
        <taxon>Puccinia</taxon>
    </lineage>
</organism>
<feature type="compositionally biased region" description="Polar residues" evidence="1">
    <location>
        <begin position="315"/>
        <end position="329"/>
    </location>
</feature>
<dbReference type="OrthoDB" id="2507547at2759"/>
<feature type="region of interest" description="Disordered" evidence="1">
    <location>
        <begin position="308"/>
        <end position="329"/>
    </location>
</feature>
<accession>A0A2N5T5R8</accession>
<comment type="caution">
    <text evidence="2">The sequence shown here is derived from an EMBL/GenBank/DDBJ whole genome shotgun (WGS) entry which is preliminary data.</text>
</comment>